<dbReference type="AlphaFoldDB" id="A0A166H2Y8"/>
<protein>
    <submittedName>
        <fullName evidence="1">Uncharacterized protein</fullName>
    </submittedName>
</protein>
<organism evidence="1">
    <name type="scientific">uncultured bacterium 5G4</name>
    <dbReference type="NCBI Taxonomy" id="1701326"/>
    <lineage>
        <taxon>Bacteria</taxon>
        <taxon>environmental samples</taxon>
    </lineage>
</organism>
<name>A0A166H2Y8_9BACT</name>
<gene>
    <name evidence="1" type="ORF">5G4_015</name>
</gene>
<proteinExistence type="predicted"/>
<dbReference type="EMBL" id="KT342856">
    <property type="protein sequence ID" value="ANA08044.1"/>
    <property type="molecule type" value="Genomic_DNA"/>
</dbReference>
<evidence type="ECO:0000313" key="1">
    <source>
        <dbReference type="EMBL" id="ANA08044.1"/>
    </source>
</evidence>
<reference evidence="1" key="1">
    <citation type="submission" date="2015-07" db="EMBL/GenBank/DDBJ databases">
        <title>Exploring the genomic information of specific uncultured soil bacteria through a new metagenomic library-based strategy.</title>
        <authorList>
            <person name="Liu Y."/>
            <person name="Zhang R."/>
        </authorList>
    </citation>
    <scope>NUCLEOTIDE SEQUENCE</scope>
</reference>
<sequence>MLTPKSCPVEVLVLGGRSEGTTRLASPLSKFRMFVMRQAGTLNSHRLRVRQRSLWSRSEPRVEGTGSDVQAVQGCCLF</sequence>
<accession>A0A166H2Y8</accession>